<keyword evidence="3" id="KW-1185">Reference proteome</keyword>
<feature type="transmembrane region" description="Helical" evidence="1">
    <location>
        <begin position="6"/>
        <end position="30"/>
    </location>
</feature>
<protein>
    <recommendedName>
        <fullName evidence="4">Cell division protein ZipA</fullName>
    </recommendedName>
</protein>
<evidence type="ECO:0000313" key="2">
    <source>
        <dbReference type="EMBL" id="PRY64260.1"/>
    </source>
</evidence>
<dbReference type="RefSeq" id="WP_106375225.1">
    <property type="nucleotide sequence ID" value="NZ_PVTK01000006.1"/>
</dbReference>
<evidence type="ECO:0008006" key="4">
    <source>
        <dbReference type="Google" id="ProtNLM"/>
    </source>
</evidence>
<dbReference type="Proteomes" id="UP000237647">
    <property type="component" value="Unassembled WGS sequence"/>
</dbReference>
<gene>
    <name evidence="2" type="ORF">B0H98_106172</name>
</gene>
<keyword evidence="1" id="KW-1133">Transmembrane helix</keyword>
<comment type="caution">
    <text evidence="2">The sequence shown here is derived from an EMBL/GenBank/DDBJ whole genome shotgun (WGS) entry which is preliminary data.</text>
</comment>
<keyword evidence="1" id="KW-0472">Membrane</keyword>
<organism evidence="2 3">
    <name type="scientific">Vreelandella songnenensis</name>
    <dbReference type="NCBI Taxonomy" id="1176243"/>
    <lineage>
        <taxon>Bacteria</taxon>
        <taxon>Pseudomonadati</taxon>
        <taxon>Pseudomonadota</taxon>
        <taxon>Gammaproteobacteria</taxon>
        <taxon>Oceanospirillales</taxon>
        <taxon>Halomonadaceae</taxon>
        <taxon>Vreelandella</taxon>
    </lineage>
</organism>
<accession>A0A2T0V263</accession>
<dbReference type="EMBL" id="PVTK01000006">
    <property type="protein sequence ID" value="PRY64260.1"/>
    <property type="molecule type" value="Genomic_DNA"/>
</dbReference>
<evidence type="ECO:0000313" key="3">
    <source>
        <dbReference type="Proteomes" id="UP000237647"/>
    </source>
</evidence>
<sequence>MNPHTLALSLTIAAGWLSFNTLIIVGYFYFCKKEALGLAASSSGAGLTLDQTSPSKLGGASPTVADESSAENALPEAKPEVALDGAALATSDLTPIASYCLFVVFNQPDIALNQKIQALMNTWEASYDASLQVYLIAGVTPQNPVRVANAYPPGVMPSAEAFLDEASVLSGVSLIVEKLKRKRGFDKVQLGKLITLGEEFAALGGDILDAERKPASSKTFKNITG</sequence>
<evidence type="ECO:0000256" key="1">
    <source>
        <dbReference type="SAM" id="Phobius"/>
    </source>
</evidence>
<proteinExistence type="predicted"/>
<keyword evidence="1" id="KW-0812">Transmembrane</keyword>
<dbReference type="OrthoDB" id="6167203at2"/>
<reference evidence="2 3" key="1">
    <citation type="submission" date="2018-03" db="EMBL/GenBank/DDBJ databases">
        <title>Genomic Encyclopedia of Type Strains, Phase III (KMG-III): the genomes of soil and plant-associated and newly described type strains.</title>
        <authorList>
            <person name="Whitman W."/>
        </authorList>
    </citation>
    <scope>NUCLEOTIDE SEQUENCE [LARGE SCALE GENOMIC DNA]</scope>
    <source>
        <strain evidence="2 3">CGMCC 1.12152</strain>
    </source>
</reference>
<name>A0A2T0V263_9GAMM</name>
<dbReference type="AlphaFoldDB" id="A0A2T0V263"/>